<dbReference type="eggNOG" id="COG1959">
    <property type="taxonomic scope" value="Bacteria"/>
</dbReference>
<evidence type="ECO:0000313" key="2">
    <source>
        <dbReference type="EMBL" id="ACU94257.1"/>
    </source>
</evidence>
<evidence type="ECO:0000256" key="1">
    <source>
        <dbReference type="ARBA" id="ARBA00023125"/>
    </source>
</evidence>
<organism evidence="2 3">
    <name type="scientific">Cryptobacterium curtum (strain ATCC 700683 / DSM 15641 / CCUG 43107 / 12-3)</name>
    <dbReference type="NCBI Taxonomy" id="469378"/>
    <lineage>
        <taxon>Bacteria</taxon>
        <taxon>Bacillati</taxon>
        <taxon>Actinomycetota</taxon>
        <taxon>Coriobacteriia</taxon>
        <taxon>Eggerthellales</taxon>
        <taxon>Eggerthellaceae</taxon>
        <taxon>Cryptobacterium</taxon>
    </lineage>
</organism>
<gene>
    <name evidence="2" type="ordered locus">Ccur_05360</name>
</gene>
<dbReference type="GO" id="GO:0003700">
    <property type="term" value="F:DNA-binding transcription factor activity"/>
    <property type="evidence" value="ECO:0007669"/>
    <property type="project" value="TreeGrafter"/>
</dbReference>
<dbReference type="InterPro" id="IPR000944">
    <property type="entry name" value="Tscrpt_reg_Rrf2"/>
</dbReference>
<protein>
    <submittedName>
        <fullName evidence="2">Transcriptional regulator, BadM/Rrf2 family</fullName>
    </submittedName>
</protein>
<dbReference type="Gene3D" id="1.10.10.10">
    <property type="entry name" value="Winged helix-like DNA-binding domain superfamily/Winged helix DNA-binding domain"/>
    <property type="match status" value="1"/>
</dbReference>
<dbReference type="InterPro" id="IPR036390">
    <property type="entry name" value="WH_DNA-bd_sf"/>
</dbReference>
<dbReference type="GO" id="GO:0005829">
    <property type="term" value="C:cytosol"/>
    <property type="evidence" value="ECO:0007669"/>
    <property type="project" value="TreeGrafter"/>
</dbReference>
<dbReference type="Proteomes" id="UP000000954">
    <property type="component" value="Chromosome"/>
</dbReference>
<keyword evidence="3" id="KW-1185">Reference proteome</keyword>
<dbReference type="NCBIfam" id="TIGR00738">
    <property type="entry name" value="rrf2_super"/>
    <property type="match status" value="1"/>
</dbReference>
<accession>C7MMW7</accession>
<dbReference type="InterPro" id="IPR036388">
    <property type="entry name" value="WH-like_DNA-bd_sf"/>
</dbReference>
<dbReference type="OrthoDB" id="9808360at2"/>
<name>C7MMW7_CRYCD</name>
<dbReference type="Pfam" id="PF02082">
    <property type="entry name" value="Rrf2"/>
    <property type="match status" value="1"/>
</dbReference>
<evidence type="ECO:0000313" key="3">
    <source>
        <dbReference type="Proteomes" id="UP000000954"/>
    </source>
</evidence>
<proteinExistence type="predicted"/>
<dbReference type="AlphaFoldDB" id="C7MMW7"/>
<dbReference type="PANTHER" id="PTHR33221">
    <property type="entry name" value="WINGED HELIX-TURN-HELIX TRANSCRIPTIONAL REGULATOR, RRF2 FAMILY"/>
    <property type="match status" value="1"/>
</dbReference>
<dbReference type="KEGG" id="ccu:Ccur_05360"/>
<dbReference type="RefSeq" id="WP_012802945.1">
    <property type="nucleotide sequence ID" value="NC_013170.1"/>
</dbReference>
<dbReference type="STRING" id="469378.Ccur_05360"/>
<reference evidence="2 3" key="1">
    <citation type="journal article" date="2009" name="Stand. Genomic Sci.">
        <title>Complete genome sequence of Cryptobacterium curtum type strain (12-3).</title>
        <authorList>
            <person name="Mavrommatis K."/>
            <person name="Pukall R."/>
            <person name="Rohde C."/>
            <person name="Chen F."/>
            <person name="Sims D."/>
            <person name="Brettin T."/>
            <person name="Kuske C."/>
            <person name="Detter J.C."/>
            <person name="Han C."/>
            <person name="Lapidus A."/>
            <person name="Copeland A."/>
            <person name="Glavina Del Rio T."/>
            <person name="Nolan M."/>
            <person name="Lucas S."/>
            <person name="Tice H."/>
            <person name="Cheng J.F."/>
            <person name="Bruce D."/>
            <person name="Goodwin L."/>
            <person name="Pitluck S."/>
            <person name="Ovchinnikova G."/>
            <person name="Pati A."/>
            <person name="Ivanova N."/>
            <person name="Chen A."/>
            <person name="Palaniappan K."/>
            <person name="Chain P."/>
            <person name="D'haeseleer P."/>
            <person name="Goker M."/>
            <person name="Bristow J."/>
            <person name="Eisen J.A."/>
            <person name="Markowitz V."/>
            <person name="Hugenholtz P."/>
            <person name="Rohde M."/>
            <person name="Klenk H.P."/>
            <person name="Kyrpides N.C."/>
        </authorList>
    </citation>
    <scope>NUCLEOTIDE SEQUENCE [LARGE SCALE GENOMIC DNA]</scope>
    <source>
        <strain evidence="3">ATCC 700683 / DSM 15641 / 12-3</strain>
    </source>
</reference>
<dbReference type="GO" id="GO:0003677">
    <property type="term" value="F:DNA binding"/>
    <property type="evidence" value="ECO:0007669"/>
    <property type="project" value="UniProtKB-KW"/>
</dbReference>
<dbReference type="PANTHER" id="PTHR33221:SF5">
    <property type="entry name" value="HTH-TYPE TRANSCRIPTIONAL REGULATOR ISCR"/>
    <property type="match status" value="1"/>
</dbReference>
<dbReference type="PROSITE" id="PS51197">
    <property type="entry name" value="HTH_RRF2_2"/>
    <property type="match status" value="1"/>
</dbReference>
<dbReference type="SUPFAM" id="SSF46785">
    <property type="entry name" value="Winged helix' DNA-binding domain"/>
    <property type="match status" value="1"/>
</dbReference>
<keyword evidence="1" id="KW-0238">DNA-binding</keyword>
<dbReference type="HOGENOM" id="CLU_107144_0_1_11"/>
<sequence>MKISTKGRYALRLAIDVAQHQLAGPVPLRESAKRQGISVKYMEQLAAQMTHGGLLTSTRGAHGGYRLARLDTDITAGDILRVSEGGYAPVACLEDDFGICPHRGACETIAFWEGLDQAIERYVDSVTLADLVAQAQQAASRAQEAFPLRHSR</sequence>
<dbReference type="EMBL" id="CP001682">
    <property type="protein sequence ID" value="ACU94257.1"/>
    <property type="molecule type" value="Genomic_DNA"/>
</dbReference>